<evidence type="ECO:0000259" key="3">
    <source>
        <dbReference type="PROSITE" id="PS50977"/>
    </source>
</evidence>
<dbReference type="SUPFAM" id="SSF46689">
    <property type="entry name" value="Homeodomain-like"/>
    <property type="match status" value="1"/>
</dbReference>
<evidence type="ECO:0000256" key="2">
    <source>
        <dbReference type="PROSITE-ProRule" id="PRU00335"/>
    </source>
</evidence>
<gene>
    <name evidence="4" type="ORF">GCM10023333_15090</name>
</gene>
<keyword evidence="5" id="KW-1185">Reference proteome</keyword>
<feature type="domain" description="HTH tetR-type" evidence="3">
    <location>
        <begin position="5"/>
        <end position="65"/>
    </location>
</feature>
<protein>
    <recommendedName>
        <fullName evidence="3">HTH tetR-type domain-containing protein</fullName>
    </recommendedName>
</protein>
<dbReference type="PROSITE" id="PS50977">
    <property type="entry name" value="HTH_TETR_2"/>
    <property type="match status" value="1"/>
</dbReference>
<dbReference type="InterPro" id="IPR001647">
    <property type="entry name" value="HTH_TetR"/>
</dbReference>
<reference evidence="5" key="1">
    <citation type="journal article" date="2019" name="Int. J. Syst. Evol. Microbiol.">
        <title>The Global Catalogue of Microorganisms (GCM) 10K type strain sequencing project: providing services to taxonomists for standard genome sequencing and annotation.</title>
        <authorList>
            <consortium name="The Broad Institute Genomics Platform"/>
            <consortium name="The Broad Institute Genome Sequencing Center for Infectious Disease"/>
            <person name="Wu L."/>
            <person name="Ma J."/>
        </authorList>
    </citation>
    <scope>NUCLEOTIDE SEQUENCE [LARGE SCALE GENOMIC DNA]</scope>
    <source>
        <strain evidence="5">JCM 18401</strain>
    </source>
</reference>
<organism evidence="4 5">
    <name type="scientific">Ferrimonas pelagia</name>
    <dbReference type="NCBI Taxonomy" id="1177826"/>
    <lineage>
        <taxon>Bacteria</taxon>
        <taxon>Pseudomonadati</taxon>
        <taxon>Pseudomonadota</taxon>
        <taxon>Gammaproteobacteria</taxon>
        <taxon>Alteromonadales</taxon>
        <taxon>Ferrimonadaceae</taxon>
        <taxon>Ferrimonas</taxon>
    </lineage>
</organism>
<feature type="DNA-binding region" description="H-T-H motif" evidence="2">
    <location>
        <begin position="28"/>
        <end position="47"/>
    </location>
</feature>
<dbReference type="Gene3D" id="1.10.357.10">
    <property type="entry name" value="Tetracycline Repressor, domain 2"/>
    <property type="match status" value="1"/>
</dbReference>
<sequence>MVDREQQYHELISAAEALLAKDCINSLSLNKIAKRSGYSNGTVYKHFRSLPDLMAALLGQRYRRSLSFDALVERDFDDVYSRLLVRSTYRPWLLASGKYVILAGADLPLDSVSPFARLDLERLMARHRHWLMDQLRALGIDAAYLCHGIDQIVDGCVLTIKKASSQEERLRSLEIFFDLITAFLSTLKQETSVSTEDVKAYLSRFARSYHQNYVALEL</sequence>
<dbReference type="PRINTS" id="PR00455">
    <property type="entry name" value="HTHTETR"/>
</dbReference>
<name>A0ABP9ELQ8_9GAMM</name>
<comment type="caution">
    <text evidence="4">The sequence shown here is derived from an EMBL/GenBank/DDBJ whole genome shotgun (WGS) entry which is preliminary data.</text>
</comment>
<dbReference type="InterPro" id="IPR009057">
    <property type="entry name" value="Homeodomain-like_sf"/>
</dbReference>
<dbReference type="RefSeq" id="WP_345334739.1">
    <property type="nucleotide sequence ID" value="NZ_BAABJZ010000022.1"/>
</dbReference>
<evidence type="ECO:0000256" key="1">
    <source>
        <dbReference type="ARBA" id="ARBA00023125"/>
    </source>
</evidence>
<proteinExistence type="predicted"/>
<evidence type="ECO:0000313" key="5">
    <source>
        <dbReference type="Proteomes" id="UP001499988"/>
    </source>
</evidence>
<keyword evidence="1 2" id="KW-0238">DNA-binding</keyword>
<evidence type="ECO:0000313" key="4">
    <source>
        <dbReference type="EMBL" id="GAA4881923.1"/>
    </source>
</evidence>
<dbReference type="EMBL" id="BAABJZ010000022">
    <property type="protein sequence ID" value="GAA4881923.1"/>
    <property type="molecule type" value="Genomic_DNA"/>
</dbReference>
<accession>A0ABP9ELQ8</accession>
<dbReference type="Pfam" id="PF00440">
    <property type="entry name" value="TetR_N"/>
    <property type="match status" value="1"/>
</dbReference>
<dbReference type="Proteomes" id="UP001499988">
    <property type="component" value="Unassembled WGS sequence"/>
</dbReference>